<reference evidence="1" key="1">
    <citation type="journal article" date="2020" name="G3 (Bethesda)">
        <title>High-Quality Assemblies for Three Invasive Social Wasps from the &lt;i&gt;Vespula&lt;/i&gt; Genus.</title>
        <authorList>
            <person name="Harrop T.W.R."/>
            <person name="Guhlin J."/>
            <person name="McLaughlin G.M."/>
            <person name="Permina E."/>
            <person name="Stockwell P."/>
            <person name="Gilligan J."/>
            <person name="Le Lec M.F."/>
            <person name="Gruber M.A.M."/>
            <person name="Quinn O."/>
            <person name="Lovegrove M."/>
            <person name="Duncan E.J."/>
            <person name="Remnant E.J."/>
            <person name="Van Eeckhoven J."/>
            <person name="Graham B."/>
            <person name="Knapp R.A."/>
            <person name="Langford K.W."/>
            <person name="Kronenberg Z."/>
            <person name="Press M.O."/>
            <person name="Eacker S.M."/>
            <person name="Wilson-Rankin E.E."/>
            <person name="Purcell J."/>
            <person name="Lester P.J."/>
            <person name="Dearden P.K."/>
        </authorList>
    </citation>
    <scope>NUCLEOTIDE SEQUENCE</scope>
    <source>
        <strain evidence="1">Volc-1</strain>
    </source>
</reference>
<protein>
    <submittedName>
        <fullName evidence="1">Uncharacterized protein</fullName>
    </submittedName>
</protein>
<evidence type="ECO:0000313" key="2">
    <source>
        <dbReference type="Proteomes" id="UP000600918"/>
    </source>
</evidence>
<name>A0A834JKX0_VESPE</name>
<evidence type="ECO:0000313" key="1">
    <source>
        <dbReference type="EMBL" id="KAF7390443.1"/>
    </source>
</evidence>
<keyword evidence="2" id="KW-1185">Reference proteome</keyword>
<dbReference type="Proteomes" id="UP000600918">
    <property type="component" value="Unassembled WGS sequence"/>
</dbReference>
<comment type="caution">
    <text evidence="1">The sequence shown here is derived from an EMBL/GenBank/DDBJ whole genome shotgun (WGS) entry which is preliminary data.</text>
</comment>
<dbReference type="EMBL" id="JACSDY010000023">
    <property type="protein sequence ID" value="KAF7390443.1"/>
    <property type="molecule type" value="Genomic_DNA"/>
</dbReference>
<dbReference type="AlphaFoldDB" id="A0A834JKX0"/>
<accession>A0A834JKX0</accession>
<proteinExistence type="predicted"/>
<sequence length="180" mass="21071">MTFTLRGTSDGSSANLYEHNRLYPPAKTAYEGSSKIRPTVRADRGSKWNVFSNWEIFLRRKEDFIPESSLTPSCSSFRRIQRRREGKIRIYNNVDSVFEYRTDINLDSNWLENYIYRNNVCFNVIREIRNDKENLRAIHKDSKKEVLLINVEEKGEENGDIGDEVVEGIVMSMLNYICAD</sequence>
<gene>
    <name evidence="1" type="ORF">H0235_017605</name>
</gene>
<organism evidence="1 2">
    <name type="scientific">Vespula pensylvanica</name>
    <name type="common">Western yellow jacket</name>
    <name type="synonym">Wasp</name>
    <dbReference type="NCBI Taxonomy" id="30213"/>
    <lineage>
        <taxon>Eukaryota</taxon>
        <taxon>Metazoa</taxon>
        <taxon>Ecdysozoa</taxon>
        <taxon>Arthropoda</taxon>
        <taxon>Hexapoda</taxon>
        <taxon>Insecta</taxon>
        <taxon>Pterygota</taxon>
        <taxon>Neoptera</taxon>
        <taxon>Endopterygota</taxon>
        <taxon>Hymenoptera</taxon>
        <taxon>Apocrita</taxon>
        <taxon>Aculeata</taxon>
        <taxon>Vespoidea</taxon>
        <taxon>Vespidae</taxon>
        <taxon>Vespinae</taxon>
        <taxon>Vespula</taxon>
    </lineage>
</organism>